<dbReference type="EMBL" id="JAGHKO010000004">
    <property type="protein sequence ID" value="MBO9201879.1"/>
    <property type="molecule type" value="Genomic_DNA"/>
</dbReference>
<name>A0ABS3YVM0_9BACT</name>
<accession>A0ABS3YVM0</accession>
<gene>
    <name evidence="1" type="ORF">J7I42_16465</name>
</gene>
<evidence type="ECO:0000313" key="1">
    <source>
        <dbReference type="EMBL" id="MBO9201879.1"/>
    </source>
</evidence>
<sequence length="111" mass="12504">MSNNTSNINIKNNEKFNPANYPNAMSELSALRSGISATSIYFKAEIIVSYLKNHTLPIAWVDANPALTRIVTTGFFKTSHLESLFESARNNKTFLKDYEEYISKQLLLGNP</sequence>
<proteinExistence type="predicted"/>
<dbReference type="RefSeq" id="WP_209139936.1">
    <property type="nucleotide sequence ID" value="NZ_JAGHKO010000004.1"/>
</dbReference>
<comment type="caution">
    <text evidence="1">The sequence shown here is derived from an EMBL/GenBank/DDBJ whole genome shotgun (WGS) entry which is preliminary data.</text>
</comment>
<protein>
    <submittedName>
        <fullName evidence="1">Uncharacterized protein</fullName>
    </submittedName>
</protein>
<dbReference type="Proteomes" id="UP000677244">
    <property type="component" value="Unassembled WGS sequence"/>
</dbReference>
<evidence type="ECO:0000313" key="2">
    <source>
        <dbReference type="Proteomes" id="UP000677244"/>
    </source>
</evidence>
<organism evidence="1 2">
    <name type="scientific">Niastella soli</name>
    <dbReference type="NCBI Taxonomy" id="2821487"/>
    <lineage>
        <taxon>Bacteria</taxon>
        <taxon>Pseudomonadati</taxon>
        <taxon>Bacteroidota</taxon>
        <taxon>Chitinophagia</taxon>
        <taxon>Chitinophagales</taxon>
        <taxon>Chitinophagaceae</taxon>
        <taxon>Niastella</taxon>
    </lineage>
</organism>
<keyword evidence="2" id="KW-1185">Reference proteome</keyword>
<reference evidence="1 2" key="1">
    <citation type="submission" date="2021-03" db="EMBL/GenBank/DDBJ databases">
        <title>Assistant Professor.</title>
        <authorList>
            <person name="Huq M.A."/>
        </authorList>
    </citation>
    <scope>NUCLEOTIDE SEQUENCE [LARGE SCALE GENOMIC DNA]</scope>
    <source>
        <strain evidence="1 2">MAH-29</strain>
    </source>
</reference>